<evidence type="ECO:0000313" key="2">
    <source>
        <dbReference type="EMBL" id="QEW36213.1"/>
    </source>
</evidence>
<dbReference type="SUPFAM" id="SSF52980">
    <property type="entry name" value="Restriction endonuclease-like"/>
    <property type="match status" value="1"/>
</dbReference>
<gene>
    <name evidence="2" type="ORF">VIC01_01740</name>
</gene>
<dbReference type="GO" id="GO:0004519">
    <property type="term" value="F:endonuclease activity"/>
    <property type="evidence" value="ECO:0007669"/>
    <property type="project" value="InterPro"/>
</dbReference>
<dbReference type="Pfam" id="PF04471">
    <property type="entry name" value="Mrr_cat"/>
    <property type="match status" value="1"/>
</dbReference>
<feature type="domain" description="Restriction endonuclease type IV Mrr" evidence="1">
    <location>
        <begin position="30"/>
        <end position="116"/>
    </location>
</feature>
<sequence>MNGNIEYEKFAQEIYNETLKNLYVKNIEIRHNVKLTGKSGQKHQIDVYWEYQYDNTTFKIAIECKNYNHTVSIGKVRDFFGVLYDLEEVKGIMVTKKGYQEGAKKYGEYYGIDLIELREPEDGEAIVAETTLTIDCSVRHRLFLIDEDWAKEHDLNIQSYKQRLDWLCSPVCGKWINATHIPLTTKEDKIRNSEGKIIVDIRKLEDELPKKSKQDDGYVYPFENAYVKTEWGDIKIKEVKFEYENHTEIKQFKIDAQNITKAILKNAINKEVLFVGKNFKDLFK</sequence>
<dbReference type="AlphaFoldDB" id="A0A5P3AT15"/>
<dbReference type="RefSeq" id="WP_151061716.1">
    <property type="nucleotide sequence ID" value="NZ_CACRTA010000033.1"/>
</dbReference>
<evidence type="ECO:0000313" key="3">
    <source>
        <dbReference type="Proteomes" id="UP000326091"/>
    </source>
</evidence>
<reference evidence="2 3" key="1">
    <citation type="submission" date="2019-09" db="EMBL/GenBank/DDBJ databases">
        <title>Commensal-derived Metabolites Govern Vibrio cholerae Pathogenesis in Host.</title>
        <authorList>
            <person name="Yoon S.S."/>
            <person name="Yoon M.Y."/>
        </authorList>
    </citation>
    <scope>NUCLEOTIDE SEQUENCE [LARGE SCALE GENOMIC DNA]</scope>
    <source>
        <strain evidence="2 3">VIC01</strain>
    </source>
</reference>
<dbReference type="GO" id="GO:0009307">
    <property type="term" value="P:DNA restriction-modification system"/>
    <property type="evidence" value="ECO:0007669"/>
    <property type="project" value="InterPro"/>
</dbReference>
<dbReference type="Gene3D" id="3.40.1350.10">
    <property type="match status" value="1"/>
</dbReference>
<dbReference type="Proteomes" id="UP000326091">
    <property type="component" value="Chromosome"/>
</dbReference>
<dbReference type="EMBL" id="CP043529">
    <property type="protein sequence ID" value="QEW36213.1"/>
    <property type="molecule type" value="Genomic_DNA"/>
</dbReference>
<dbReference type="InterPro" id="IPR011335">
    <property type="entry name" value="Restrct_endonuc-II-like"/>
</dbReference>
<organism evidence="2 3">
    <name type="scientific">Phocaeicola vulgatus</name>
    <name type="common">Bacteroides vulgatus</name>
    <dbReference type="NCBI Taxonomy" id="821"/>
    <lineage>
        <taxon>Bacteria</taxon>
        <taxon>Pseudomonadati</taxon>
        <taxon>Bacteroidota</taxon>
        <taxon>Bacteroidia</taxon>
        <taxon>Bacteroidales</taxon>
        <taxon>Bacteroidaceae</taxon>
        <taxon>Phocaeicola</taxon>
    </lineage>
</organism>
<proteinExistence type="predicted"/>
<evidence type="ECO:0000259" key="1">
    <source>
        <dbReference type="Pfam" id="PF04471"/>
    </source>
</evidence>
<accession>A0A5P3AT15</accession>
<dbReference type="InterPro" id="IPR007560">
    <property type="entry name" value="Restrct_endonuc_IV_Mrr"/>
</dbReference>
<dbReference type="InterPro" id="IPR011856">
    <property type="entry name" value="tRNA_endonuc-like_dom_sf"/>
</dbReference>
<name>A0A5P3AT15_PHOVU</name>
<protein>
    <recommendedName>
        <fullName evidence="1">Restriction endonuclease type IV Mrr domain-containing protein</fullName>
    </recommendedName>
</protein>
<dbReference type="GO" id="GO:0003677">
    <property type="term" value="F:DNA binding"/>
    <property type="evidence" value="ECO:0007669"/>
    <property type="project" value="InterPro"/>
</dbReference>